<dbReference type="OrthoDB" id="1920638at2759"/>
<evidence type="ECO:0000256" key="4">
    <source>
        <dbReference type="ARBA" id="ARBA00023125"/>
    </source>
</evidence>
<name>A0A9D4V541_ADICA</name>
<feature type="compositionally biased region" description="Polar residues" evidence="7">
    <location>
        <begin position="189"/>
        <end position="198"/>
    </location>
</feature>
<keyword evidence="2" id="KW-0934">Plastid</keyword>
<evidence type="ECO:0000313" key="10">
    <source>
        <dbReference type="Proteomes" id="UP000886520"/>
    </source>
</evidence>
<dbReference type="EMBL" id="JABFUD020000005">
    <property type="protein sequence ID" value="KAI5079398.1"/>
    <property type="molecule type" value="Genomic_DNA"/>
</dbReference>
<feature type="domain" description="AP2/ERF" evidence="8">
    <location>
        <begin position="233"/>
        <end position="291"/>
    </location>
</feature>
<keyword evidence="6" id="KW-0539">Nucleus</keyword>
<gene>
    <name evidence="9" type="ORF">GOP47_0004877</name>
</gene>
<comment type="caution">
    <text evidence="9">The sequence shown here is derived from an EMBL/GenBank/DDBJ whole genome shotgun (WGS) entry which is preliminary data.</text>
</comment>
<evidence type="ECO:0000256" key="6">
    <source>
        <dbReference type="ARBA" id="ARBA00023242"/>
    </source>
</evidence>
<dbReference type="FunFam" id="3.30.730.10:FF:000001">
    <property type="entry name" value="Ethylene-responsive transcription factor 2"/>
    <property type="match status" value="1"/>
</dbReference>
<feature type="region of interest" description="Disordered" evidence="7">
    <location>
        <begin position="298"/>
        <end position="324"/>
    </location>
</feature>
<dbReference type="InterPro" id="IPR016177">
    <property type="entry name" value="DNA-bd_dom_sf"/>
</dbReference>
<evidence type="ECO:0000256" key="7">
    <source>
        <dbReference type="SAM" id="MobiDB-lite"/>
    </source>
</evidence>
<dbReference type="PANTHER" id="PTHR31190:SF173">
    <property type="entry name" value="PATHOGENESIS-RELATED GENES TRANSCRIPTIONAL ACTIVATOR PTI5"/>
    <property type="match status" value="1"/>
</dbReference>
<evidence type="ECO:0000256" key="1">
    <source>
        <dbReference type="ARBA" id="ARBA00004123"/>
    </source>
</evidence>
<feature type="region of interest" description="Disordered" evidence="7">
    <location>
        <begin position="172"/>
        <end position="234"/>
    </location>
</feature>
<reference evidence="9 10" key="1">
    <citation type="submission" date="2021-01" db="EMBL/GenBank/DDBJ databases">
        <title>Adiantum capillus-veneris genome.</title>
        <authorList>
            <person name="Fang Y."/>
            <person name="Liao Q."/>
        </authorList>
    </citation>
    <scope>NUCLEOTIDE SEQUENCE [LARGE SCALE GENOMIC DNA]</scope>
    <source>
        <strain evidence="9">H3</strain>
        <tissue evidence="9">Leaf</tissue>
    </source>
</reference>
<evidence type="ECO:0000313" key="9">
    <source>
        <dbReference type="EMBL" id="KAI5079398.1"/>
    </source>
</evidence>
<proteinExistence type="predicted"/>
<protein>
    <recommendedName>
        <fullName evidence="8">AP2/ERF domain-containing protein</fullName>
    </recommendedName>
</protein>
<feature type="compositionally biased region" description="Basic residues" evidence="7">
    <location>
        <begin position="313"/>
        <end position="323"/>
    </location>
</feature>
<dbReference type="CDD" id="cd00018">
    <property type="entry name" value="AP2"/>
    <property type="match status" value="1"/>
</dbReference>
<dbReference type="InterPro" id="IPR044808">
    <property type="entry name" value="ERF_plant"/>
</dbReference>
<accession>A0A9D4V541</accession>
<evidence type="ECO:0000259" key="8">
    <source>
        <dbReference type="PROSITE" id="PS51032"/>
    </source>
</evidence>
<evidence type="ECO:0000256" key="3">
    <source>
        <dbReference type="ARBA" id="ARBA00023015"/>
    </source>
</evidence>
<keyword evidence="2" id="KW-0150">Chloroplast</keyword>
<evidence type="ECO:0000256" key="5">
    <source>
        <dbReference type="ARBA" id="ARBA00023163"/>
    </source>
</evidence>
<dbReference type="SMART" id="SM00380">
    <property type="entry name" value="AP2"/>
    <property type="match status" value="1"/>
</dbReference>
<evidence type="ECO:0000256" key="2">
    <source>
        <dbReference type="ARBA" id="ARBA00022528"/>
    </source>
</evidence>
<keyword evidence="3" id="KW-0805">Transcription regulation</keyword>
<dbReference type="AlphaFoldDB" id="A0A9D4V541"/>
<comment type="subcellular location">
    <subcellularLocation>
        <location evidence="1">Nucleus</location>
    </subcellularLocation>
</comment>
<dbReference type="Gene3D" id="3.40.50.300">
    <property type="entry name" value="P-loop containing nucleotide triphosphate hydrolases"/>
    <property type="match status" value="1"/>
</dbReference>
<dbReference type="PRINTS" id="PR00367">
    <property type="entry name" value="ETHRSPELEMNT"/>
</dbReference>
<dbReference type="Gene3D" id="3.30.730.10">
    <property type="entry name" value="AP2/ERF domain"/>
    <property type="match status" value="1"/>
</dbReference>
<dbReference type="Proteomes" id="UP000886520">
    <property type="component" value="Chromosome 5"/>
</dbReference>
<feature type="compositionally biased region" description="Polar residues" evidence="7">
    <location>
        <begin position="207"/>
        <end position="228"/>
    </location>
</feature>
<organism evidence="9 10">
    <name type="scientific">Adiantum capillus-veneris</name>
    <name type="common">Maidenhair fern</name>
    <dbReference type="NCBI Taxonomy" id="13818"/>
    <lineage>
        <taxon>Eukaryota</taxon>
        <taxon>Viridiplantae</taxon>
        <taxon>Streptophyta</taxon>
        <taxon>Embryophyta</taxon>
        <taxon>Tracheophyta</taxon>
        <taxon>Polypodiopsida</taxon>
        <taxon>Polypodiidae</taxon>
        <taxon>Polypodiales</taxon>
        <taxon>Pteridineae</taxon>
        <taxon>Pteridaceae</taxon>
        <taxon>Vittarioideae</taxon>
        <taxon>Adiantum</taxon>
    </lineage>
</organism>
<dbReference type="GO" id="GO:0009873">
    <property type="term" value="P:ethylene-activated signaling pathway"/>
    <property type="evidence" value="ECO:0007669"/>
    <property type="project" value="InterPro"/>
</dbReference>
<dbReference type="InterPro" id="IPR027417">
    <property type="entry name" value="P-loop_NTPase"/>
</dbReference>
<keyword evidence="5" id="KW-0804">Transcription</keyword>
<dbReference type="GO" id="GO:0003700">
    <property type="term" value="F:DNA-binding transcription factor activity"/>
    <property type="evidence" value="ECO:0007669"/>
    <property type="project" value="InterPro"/>
</dbReference>
<keyword evidence="4" id="KW-0238">DNA-binding</keyword>
<dbReference type="PANTHER" id="PTHR31190">
    <property type="entry name" value="DNA-BINDING DOMAIN"/>
    <property type="match status" value="1"/>
</dbReference>
<keyword evidence="10" id="KW-1185">Reference proteome</keyword>
<dbReference type="Pfam" id="PF00847">
    <property type="entry name" value="AP2"/>
    <property type="match status" value="1"/>
</dbReference>
<dbReference type="GO" id="GO:0003677">
    <property type="term" value="F:DNA binding"/>
    <property type="evidence" value="ECO:0007669"/>
    <property type="project" value="UniProtKB-KW"/>
</dbReference>
<dbReference type="SUPFAM" id="SSF54171">
    <property type="entry name" value="DNA-binding domain"/>
    <property type="match status" value="1"/>
</dbReference>
<dbReference type="PROSITE" id="PS51032">
    <property type="entry name" value="AP2_ERF"/>
    <property type="match status" value="1"/>
</dbReference>
<dbReference type="InterPro" id="IPR001471">
    <property type="entry name" value="AP2/ERF_dom"/>
</dbReference>
<sequence length="347" mass="38620">MRGAFSIDLLAPLKFDLREAQQRHKLSTAATTGRTRGRLESIMLRYMVHLPMFRRQHGFRVGRSSIREPSNALDAHTGSALFKDCLLEALERKTRVLVTHQVQFLLKADLILNLSTKLAMASSPWRLPSSQVTPTCLRSCLGTNSGLPLNDSDDMMVYGILKEAVNKTGWVPRTPKCEDASTESHLAPRSSTPQNTTPPKKGIKNGAASTLCSAPSRTSLTPTELAKSSNKKHYRGVRRRPWGKYATEIRDSARQGARVWLGTFDTAEEATLAYDRAALKMRGARVLLKFSVNVVARERGGDKEEEDSETRSTSRRWNCRHRATTSTTQAHARAIIIFTTIKSGSEL</sequence>
<dbReference type="GO" id="GO:0005634">
    <property type="term" value="C:nucleus"/>
    <property type="evidence" value="ECO:0007669"/>
    <property type="project" value="UniProtKB-SubCell"/>
</dbReference>
<dbReference type="InterPro" id="IPR036955">
    <property type="entry name" value="AP2/ERF_dom_sf"/>
</dbReference>